<feature type="transmembrane region" description="Helical" evidence="1">
    <location>
        <begin position="25"/>
        <end position="43"/>
    </location>
</feature>
<accession>A0A411DKX4</accession>
<keyword evidence="1" id="KW-0472">Membrane</keyword>
<proteinExistence type="predicted"/>
<evidence type="ECO:0000256" key="1">
    <source>
        <dbReference type="SAM" id="Phobius"/>
    </source>
</evidence>
<keyword evidence="1" id="KW-0812">Transmembrane</keyword>
<keyword evidence="1" id="KW-1133">Transmembrane helix</keyword>
<organism evidence="2">
    <name type="scientific">Chryseobacterium indologenes</name>
    <name type="common">Flavobacterium indologenes</name>
    <dbReference type="NCBI Taxonomy" id="253"/>
    <lineage>
        <taxon>Bacteria</taxon>
        <taxon>Pseudomonadati</taxon>
        <taxon>Bacteroidota</taxon>
        <taxon>Flavobacteriia</taxon>
        <taxon>Flavobacteriales</taxon>
        <taxon>Weeksellaceae</taxon>
        <taxon>Chryseobacterium group</taxon>
        <taxon>Chryseobacterium</taxon>
    </lineage>
</organism>
<protein>
    <submittedName>
        <fullName evidence="2">FUSC family protein</fullName>
    </submittedName>
</protein>
<name>A0A411DKX4_CHRID</name>
<reference evidence="2" key="1">
    <citation type="submission" date="2019-01" db="EMBL/GenBank/DDBJ databases">
        <title>Whole Genome Sequencing for Putative Detection of Antimicrobial Resistance and Potential Virulence Factors in Chryseobacterium indologenes isolated from Nile Tilapia in Tanzania.</title>
        <authorList>
            <person name="Mwega E."/>
            <person name="Mutoloki S."/>
            <person name="Mugimba K."/>
            <person name="Colquhoun D."/>
            <person name="Mdegela R."/>
            <person name="Evensen O."/>
            <person name="Wasteson Y."/>
        </authorList>
    </citation>
    <scope>NUCLEOTIDE SEQUENCE [LARGE SCALE GENOMIC DNA]</scope>
    <source>
        <strain evidence="2">StR 01</strain>
    </source>
</reference>
<dbReference type="AlphaFoldDB" id="A0A411DKX4"/>
<sequence>MEKDLSELTDQELIEKKRTIEARNVVNAIILGVLAGIAIYSTITKGISFTTFLPILLAFFVANSWNKGKKGLKREMDSRNVK</sequence>
<feature type="transmembrane region" description="Helical" evidence="1">
    <location>
        <begin position="49"/>
        <end position="66"/>
    </location>
</feature>
<gene>
    <name evidence="2" type="ORF">EU348_07415</name>
</gene>
<evidence type="ECO:0000313" key="2">
    <source>
        <dbReference type="EMBL" id="QBA21029.1"/>
    </source>
</evidence>
<dbReference type="EMBL" id="CP035532">
    <property type="protein sequence ID" value="QBA21029.1"/>
    <property type="molecule type" value="Genomic_DNA"/>
</dbReference>